<keyword evidence="7" id="KW-0472">Membrane</keyword>
<dbReference type="GO" id="GO:0003924">
    <property type="term" value="F:GTPase activity"/>
    <property type="evidence" value="ECO:0007669"/>
    <property type="project" value="InterPro"/>
</dbReference>
<evidence type="ECO:0000256" key="9">
    <source>
        <dbReference type="ARBA" id="ARBA00023289"/>
    </source>
</evidence>
<evidence type="ECO:0000256" key="5">
    <source>
        <dbReference type="ARBA" id="ARBA00022842"/>
    </source>
</evidence>
<dbReference type="InterPro" id="IPR027417">
    <property type="entry name" value="P-loop_NTPase"/>
</dbReference>
<dbReference type="Gene3D" id="3.40.50.300">
    <property type="entry name" value="P-loop containing nucleotide triphosphate hydrolases"/>
    <property type="match status" value="1"/>
</dbReference>
<keyword evidence="6" id="KW-0342">GTP-binding</keyword>
<dbReference type="AlphaFoldDB" id="A0A5M9LNW2"/>
<evidence type="ECO:0000256" key="6">
    <source>
        <dbReference type="ARBA" id="ARBA00023134"/>
    </source>
</evidence>
<evidence type="ECO:0000256" key="3">
    <source>
        <dbReference type="ARBA" id="ARBA00022741"/>
    </source>
</evidence>
<dbReference type="PROSITE" id="PS51420">
    <property type="entry name" value="RHO"/>
    <property type="match status" value="1"/>
</dbReference>
<dbReference type="Pfam" id="PF00071">
    <property type="entry name" value="Ras"/>
    <property type="match status" value="1"/>
</dbReference>
<dbReference type="GO" id="GO:0016020">
    <property type="term" value="C:membrane"/>
    <property type="evidence" value="ECO:0007669"/>
    <property type="project" value="InterPro"/>
</dbReference>
<proteinExistence type="inferred from homology"/>
<dbReference type="InterPro" id="IPR020849">
    <property type="entry name" value="Small_GTPase_Ras-type"/>
</dbReference>
<dbReference type="PRINTS" id="PR00449">
    <property type="entry name" value="RASTRNSFRMNG"/>
</dbReference>
<dbReference type="EMBL" id="NRDI02000001">
    <property type="protein sequence ID" value="KAI1520895.1"/>
    <property type="molecule type" value="Genomic_DNA"/>
</dbReference>
<evidence type="ECO:0000256" key="2">
    <source>
        <dbReference type="ARBA" id="ARBA00022723"/>
    </source>
</evidence>
<dbReference type="InterPro" id="IPR001806">
    <property type="entry name" value="Small_GTPase"/>
</dbReference>
<dbReference type="SUPFAM" id="SSF52540">
    <property type="entry name" value="P-loop containing nucleoside triphosphate hydrolases"/>
    <property type="match status" value="1"/>
</dbReference>
<dbReference type="FunFam" id="3.40.50.300:FF:000273">
    <property type="entry name" value="GTP-binding protein Rheb homolog"/>
    <property type="match status" value="1"/>
</dbReference>
<feature type="compositionally biased region" description="Basic and acidic residues" evidence="13">
    <location>
        <begin position="189"/>
        <end position="210"/>
    </location>
</feature>
<comment type="catalytic activity">
    <reaction evidence="12">
        <text>GTP + H2O = GDP + phosphate + H(+)</text>
        <dbReference type="Rhea" id="RHEA:19669"/>
        <dbReference type="ChEBI" id="CHEBI:15377"/>
        <dbReference type="ChEBI" id="CHEBI:15378"/>
        <dbReference type="ChEBI" id="CHEBI:37565"/>
        <dbReference type="ChEBI" id="CHEBI:43474"/>
        <dbReference type="ChEBI" id="CHEBI:58189"/>
    </reaction>
    <physiologicalReaction direction="left-to-right" evidence="12">
        <dbReference type="Rhea" id="RHEA:19670"/>
    </physiologicalReaction>
</comment>
<dbReference type="GO" id="GO:0007165">
    <property type="term" value="P:signal transduction"/>
    <property type="evidence" value="ECO:0007669"/>
    <property type="project" value="InterPro"/>
</dbReference>
<evidence type="ECO:0000256" key="10">
    <source>
        <dbReference type="ARBA" id="ARBA00037969"/>
    </source>
</evidence>
<dbReference type="OrthoDB" id="5976022at2759"/>
<gene>
    <name evidence="14" type="ORF">Ptr86124_001263</name>
</gene>
<evidence type="ECO:0000256" key="7">
    <source>
        <dbReference type="ARBA" id="ARBA00023136"/>
    </source>
</evidence>
<feature type="region of interest" description="Disordered" evidence="13">
    <location>
        <begin position="186"/>
        <end position="210"/>
    </location>
</feature>
<organism evidence="14 15">
    <name type="scientific">Pyrenophora tritici-repentis</name>
    <dbReference type="NCBI Taxonomy" id="45151"/>
    <lineage>
        <taxon>Eukaryota</taxon>
        <taxon>Fungi</taxon>
        <taxon>Dikarya</taxon>
        <taxon>Ascomycota</taxon>
        <taxon>Pezizomycotina</taxon>
        <taxon>Dothideomycetes</taxon>
        <taxon>Pleosporomycetidae</taxon>
        <taxon>Pleosporales</taxon>
        <taxon>Pleosporineae</taxon>
        <taxon>Pleosporaceae</taxon>
        <taxon>Pyrenophora</taxon>
    </lineage>
</organism>
<dbReference type="GO" id="GO:0046872">
    <property type="term" value="F:metal ion binding"/>
    <property type="evidence" value="ECO:0007669"/>
    <property type="project" value="UniProtKB-KW"/>
</dbReference>
<evidence type="ECO:0000256" key="4">
    <source>
        <dbReference type="ARBA" id="ARBA00022801"/>
    </source>
</evidence>
<dbReference type="NCBIfam" id="TIGR00231">
    <property type="entry name" value="small_GTP"/>
    <property type="match status" value="1"/>
</dbReference>
<keyword evidence="4" id="KW-0378">Hydrolase</keyword>
<keyword evidence="5" id="KW-0460">Magnesium</keyword>
<keyword evidence="3" id="KW-0547">Nucleotide-binding</keyword>
<dbReference type="GO" id="GO:0005525">
    <property type="term" value="F:GTP binding"/>
    <property type="evidence" value="ECO:0007669"/>
    <property type="project" value="UniProtKB-KW"/>
</dbReference>
<dbReference type="SMART" id="SM00175">
    <property type="entry name" value="RAB"/>
    <property type="match status" value="1"/>
</dbReference>
<protein>
    <submittedName>
        <fullName evidence="14">Ras protein</fullName>
    </submittedName>
</protein>
<comment type="caution">
    <text evidence="14">The sequence shown here is derived from an EMBL/GenBank/DDBJ whole genome shotgun (WGS) entry which is preliminary data.</text>
</comment>
<dbReference type="CDD" id="cd04137">
    <property type="entry name" value="RheB"/>
    <property type="match status" value="1"/>
</dbReference>
<dbReference type="GO" id="GO:0012505">
    <property type="term" value="C:endomembrane system"/>
    <property type="evidence" value="ECO:0007669"/>
    <property type="project" value="UniProtKB-SubCell"/>
</dbReference>
<evidence type="ECO:0000313" key="14">
    <source>
        <dbReference type="EMBL" id="KAI1520895.1"/>
    </source>
</evidence>
<dbReference type="Proteomes" id="UP000249757">
    <property type="component" value="Unassembled WGS sequence"/>
</dbReference>
<evidence type="ECO:0000256" key="11">
    <source>
        <dbReference type="ARBA" id="ARBA00046278"/>
    </source>
</evidence>
<evidence type="ECO:0000256" key="1">
    <source>
        <dbReference type="ARBA" id="ARBA00022481"/>
    </source>
</evidence>
<comment type="subcellular location">
    <subcellularLocation>
        <location evidence="11">Endomembrane system</location>
        <topology evidence="11">Lipid-anchor</topology>
        <orientation evidence="11">Cytoplasmic side</orientation>
    </subcellularLocation>
</comment>
<keyword evidence="1" id="KW-0488">Methylation</keyword>
<keyword evidence="2" id="KW-0479">Metal-binding</keyword>
<name>A0A5M9LNW2_9PLEO</name>
<keyword evidence="15" id="KW-1185">Reference proteome</keyword>
<dbReference type="PROSITE" id="PS51421">
    <property type="entry name" value="RAS"/>
    <property type="match status" value="1"/>
</dbReference>
<comment type="similarity">
    <text evidence="10">Belongs to the small GTPase superfamily. Rheb family.</text>
</comment>
<dbReference type="InterPro" id="IPR005225">
    <property type="entry name" value="Small_GTP-bd"/>
</dbReference>
<dbReference type="SMART" id="SM00173">
    <property type="entry name" value="RAS"/>
    <property type="match status" value="1"/>
</dbReference>
<evidence type="ECO:0000256" key="12">
    <source>
        <dbReference type="ARBA" id="ARBA00049117"/>
    </source>
</evidence>
<sequence>MAPPKQRKMAIVGSRAVGKSSLTVQFVDGHFVDSYYPTIENTFSKMIKYKNQEFATEIIDTAGQDPADWDALYQDEYSILNSKHFIGIHGYMIVYSVASKQSFEMARIIRDKILNHLAVEWVPLVIVGNKSDLRPEQRQVTPEDGRALAAEFKCAWTEASARYNENVQKAFELMVAEVERSQNPGVGVDKYEELDKKRKDKQRKRDDRKH</sequence>
<keyword evidence="9" id="KW-0636">Prenylation</keyword>
<accession>A0A5M9LNW2</accession>
<dbReference type="PROSITE" id="PS51419">
    <property type="entry name" value="RAB"/>
    <property type="match status" value="1"/>
</dbReference>
<keyword evidence="8" id="KW-0449">Lipoprotein</keyword>
<evidence type="ECO:0000313" key="15">
    <source>
        <dbReference type="Proteomes" id="UP000249757"/>
    </source>
</evidence>
<evidence type="ECO:0000256" key="8">
    <source>
        <dbReference type="ARBA" id="ARBA00023288"/>
    </source>
</evidence>
<reference evidence="15" key="1">
    <citation type="journal article" date="2022" name="Microb. Genom.">
        <title>A global pangenome for the wheat fungal pathogen Pyrenophora tritici-repentis and prediction of effector protein structural homology.</title>
        <authorList>
            <person name="Moolhuijzen P.M."/>
            <person name="See P.T."/>
            <person name="Shi G."/>
            <person name="Powell H.R."/>
            <person name="Cockram J."/>
            <person name="Jorgensen L.N."/>
            <person name="Benslimane H."/>
            <person name="Strelkov S.E."/>
            <person name="Turner J."/>
            <person name="Liu Z."/>
            <person name="Moffat C.S."/>
        </authorList>
    </citation>
    <scope>NUCLEOTIDE SEQUENCE [LARGE SCALE GENOMIC DNA]</scope>
</reference>
<dbReference type="SMART" id="SM00174">
    <property type="entry name" value="RHO"/>
    <property type="match status" value="1"/>
</dbReference>
<evidence type="ECO:0000256" key="13">
    <source>
        <dbReference type="SAM" id="MobiDB-lite"/>
    </source>
</evidence>
<dbReference type="PANTHER" id="PTHR24070">
    <property type="entry name" value="RAS, DI-RAS, AND RHEB FAMILY MEMBERS OF SMALL GTPASE SUPERFAMILY"/>
    <property type="match status" value="1"/>
</dbReference>